<reference evidence="3 4" key="1">
    <citation type="submission" date="2007-07" db="EMBL/GenBank/DDBJ databases">
        <title>Complete sequence of chromosome of Xanthobacter autotrophicus Py2.</title>
        <authorList>
            <consortium name="US DOE Joint Genome Institute"/>
            <person name="Copeland A."/>
            <person name="Lucas S."/>
            <person name="Lapidus A."/>
            <person name="Barry K."/>
            <person name="Glavina del Rio T."/>
            <person name="Hammon N."/>
            <person name="Israni S."/>
            <person name="Dalin E."/>
            <person name="Tice H."/>
            <person name="Pitluck S."/>
            <person name="Sims D."/>
            <person name="Brettin T."/>
            <person name="Bruce D."/>
            <person name="Detter J.C."/>
            <person name="Han C."/>
            <person name="Tapia R."/>
            <person name="Brainard J."/>
            <person name="Schmutz J."/>
            <person name="Larimer F."/>
            <person name="Land M."/>
            <person name="Hauser L."/>
            <person name="Kyrpides N."/>
            <person name="Kim E."/>
            <person name="Ensigns S.A."/>
            <person name="Richardson P."/>
        </authorList>
    </citation>
    <scope>NUCLEOTIDE SEQUENCE [LARGE SCALE GENOMIC DNA]</scope>
    <source>
        <strain evidence="4">ATCC BAA-1158 / Py2</strain>
    </source>
</reference>
<dbReference type="PhylomeDB" id="A7IMF5"/>
<dbReference type="OrthoDB" id="7644867at2"/>
<dbReference type="Pfam" id="PF13115">
    <property type="entry name" value="YtkA"/>
    <property type="match status" value="1"/>
</dbReference>
<gene>
    <name evidence="3" type="ordered locus">Xaut_3974</name>
</gene>
<feature type="chain" id="PRO_5002710295" description="YtkA-like domain-containing protein" evidence="1">
    <location>
        <begin position="29"/>
        <end position="135"/>
    </location>
</feature>
<sequence length="135" mass="14275">MTNSSMKRAAAATLAAALSVATLSTAYADITDYEFRLVQTDIKQGNGAIVAVRLVDKRSGKAVPDAVIFATRIDMAPDGMETMAAPIEALPSTEPGVYRFKTNLMMAGGWRLSLGAKIQGETGTLENKLVLKAVP</sequence>
<dbReference type="InterPro" id="IPR032693">
    <property type="entry name" value="YtkA-like_dom"/>
</dbReference>
<dbReference type="EMBL" id="CP000781">
    <property type="protein sequence ID" value="ABS69198.1"/>
    <property type="molecule type" value="Genomic_DNA"/>
</dbReference>
<keyword evidence="4" id="KW-1185">Reference proteome</keyword>
<dbReference type="eggNOG" id="COG0845">
    <property type="taxonomic scope" value="Bacteria"/>
</dbReference>
<keyword evidence="1" id="KW-0732">Signal</keyword>
<name>A7IMF5_XANP2</name>
<feature type="domain" description="YtkA-like" evidence="2">
    <location>
        <begin position="28"/>
        <end position="114"/>
    </location>
</feature>
<evidence type="ECO:0000313" key="4">
    <source>
        <dbReference type="Proteomes" id="UP000002417"/>
    </source>
</evidence>
<evidence type="ECO:0000313" key="3">
    <source>
        <dbReference type="EMBL" id="ABS69198.1"/>
    </source>
</evidence>
<evidence type="ECO:0000256" key="1">
    <source>
        <dbReference type="SAM" id="SignalP"/>
    </source>
</evidence>
<feature type="signal peptide" evidence="1">
    <location>
        <begin position="1"/>
        <end position="28"/>
    </location>
</feature>
<proteinExistence type="predicted"/>
<protein>
    <recommendedName>
        <fullName evidence="2">YtkA-like domain-containing protein</fullName>
    </recommendedName>
</protein>
<dbReference type="STRING" id="78245.Xaut_3974"/>
<dbReference type="Proteomes" id="UP000002417">
    <property type="component" value="Chromosome"/>
</dbReference>
<organism evidence="3 4">
    <name type="scientific">Xanthobacter autotrophicus (strain ATCC BAA-1158 / Py2)</name>
    <dbReference type="NCBI Taxonomy" id="78245"/>
    <lineage>
        <taxon>Bacteria</taxon>
        <taxon>Pseudomonadati</taxon>
        <taxon>Pseudomonadota</taxon>
        <taxon>Alphaproteobacteria</taxon>
        <taxon>Hyphomicrobiales</taxon>
        <taxon>Xanthobacteraceae</taxon>
        <taxon>Xanthobacter</taxon>
    </lineage>
</organism>
<evidence type="ECO:0000259" key="2">
    <source>
        <dbReference type="Pfam" id="PF13115"/>
    </source>
</evidence>
<accession>A7IMF5</accession>
<dbReference type="AlphaFoldDB" id="A7IMF5"/>
<dbReference type="KEGG" id="xau:Xaut_3974"/>
<dbReference type="HOGENOM" id="CLU_1884957_0_0_5"/>